<organism evidence="3 4">
    <name type="scientific">Aquimarina amphilecti</name>
    <dbReference type="NCBI Taxonomy" id="1038014"/>
    <lineage>
        <taxon>Bacteria</taxon>
        <taxon>Pseudomonadati</taxon>
        <taxon>Bacteroidota</taxon>
        <taxon>Flavobacteriia</taxon>
        <taxon>Flavobacteriales</taxon>
        <taxon>Flavobacteriaceae</taxon>
        <taxon>Aquimarina</taxon>
    </lineage>
</organism>
<keyword evidence="4" id="KW-1185">Reference proteome</keyword>
<dbReference type="Gene3D" id="2.160.20.120">
    <property type="match status" value="1"/>
</dbReference>
<evidence type="ECO:0000256" key="1">
    <source>
        <dbReference type="SAM" id="SignalP"/>
    </source>
</evidence>
<proteinExistence type="predicted"/>
<dbReference type="EMBL" id="FOAB01000004">
    <property type="protein sequence ID" value="SEL49940.1"/>
    <property type="molecule type" value="Genomic_DNA"/>
</dbReference>
<evidence type="ECO:0000313" key="4">
    <source>
        <dbReference type="Proteomes" id="UP000198521"/>
    </source>
</evidence>
<dbReference type="STRING" id="1038014.SAMN04487910_2642"/>
<dbReference type="RefSeq" id="WP_091409173.1">
    <property type="nucleotide sequence ID" value="NZ_FOAB01000004.1"/>
</dbReference>
<dbReference type="OrthoDB" id="943856at2"/>
<feature type="signal peptide" evidence="1">
    <location>
        <begin position="1"/>
        <end position="20"/>
    </location>
</feature>
<keyword evidence="1" id="KW-0732">Signal</keyword>
<feature type="domain" description="Putative auto-transporter adhesin head GIN" evidence="2">
    <location>
        <begin position="30"/>
        <end position="230"/>
    </location>
</feature>
<gene>
    <name evidence="3" type="ORF">SAMN04487910_2642</name>
</gene>
<reference evidence="3 4" key="1">
    <citation type="submission" date="2016-10" db="EMBL/GenBank/DDBJ databases">
        <authorList>
            <person name="de Groot N.N."/>
        </authorList>
    </citation>
    <scope>NUCLEOTIDE SEQUENCE [LARGE SCALE GENOMIC DNA]</scope>
    <source>
        <strain evidence="3 4">DSM 25232</strain>
    </source>
</reference>
<dbReference type="Pfam" id="PF10988">
    <property type="entry name" value="DUF2807"/>
    <property type="match status" value="1"/>
</dbReference>
<accession>A0A1H7QPK1</accession>
<evidence type="ECO:0000259" key="2">
    <source>
        <dbReference type="Pfam" id="PF10988"/>
    </source>
</evidence>
<evidence type="ECO:0000313" key="3">
    <source>
        <dbReference type="EMBL" id="SEL49940.1"/>
    </source>
</evidence>
<dbReference type="InterPro" id="IPR021255">
    <property type="entry name" value="DUF2807"/>
</dbReference>
<feature type="chain" id="PRO_5011754705" evidence="1">
    <location>
        <begin position="21"/>
        <end position="247"/>
    </location>
</feature>
<sequence length="247" mass="27500">MKHLKYFLALVALSIAHLLAGQTKKNVSTFDKVIISPHIETTFVASNEESVIIENSTEPEDKINIEVKGNVLRVYLDDAKETTKTKTVIINGTKRKVPIYKGKVLTLTINYKQITDLSIRGEQATVCKSKITAEAFRLKIYGESQMVLNDVNFEYFDVDMYGASTLEIKNGTIENQKITAFGESTSDLLGVDNKNTKLKAFGEAEFKIQASDRIKLTAFGEAKLYYKGDASIQKGINIGDVEISEIQ</sequence>
<name>A0A1H7QPK1_AQUAM</name>
<protein>
    <submittedName>
        <fullName evidence="3">Putative auto-transporter adhesin, head GIN domain</fullName>
    </submittedName>
</protein>
<dbReference type="AlphaFoldDB" id="A0A1H7QPK1"/>
<dbReference type="Proteomes" id="UP000198521">
    <property type="component" value="Unassembled WGS sequence"/>
</dbReference>